<evidence type="ECO:0000313" key="1">
    <source>
        <dbReference type="EnsemblProtists" id="EOD12195"/>
    </source>
</evidence>
<dbReference type="GeneID" id="17258289"/>
<protein>
    <recommendedName>
        <fullName evidence="3">Methyltransferase domain-containing protein</fullName>
    </recommendedName>
</protein>
<dbReference type="InterPro" id="IPR029063">
    <property type="entry name" value="SAM-dependent_MTases_sf"/>
</dbReference>
<dbReference type="RefSeq" id="XP_005764624.1">
    <property type="nucleotide sequence ID" value="XM_005764567.1"/>
</dbReference>
<keyword evidence="2" id="KW-1185">Reference proteome</keyword>
<dbReference type="KEGG" id="ehx:EMIHUDRAFT_214019"/>
<dbReference type="PaxDb" id="2903-EOD12195"/>
<dbReference type="CDD" id="cd02440">
    <property type="entry name" value="AdoMet_MTases"/>
    <property type="match status" value="1"/>
</dbReference>
<organism evidence="1 2">
    <name type="scientific">Emiliania huxleyi (strain CCMP1516)</name>
    <dbReference type="NCBI Taxonomy" id="280463"/>
    <lineage>
        <taxon>Eukaryota</taxon>
        <taxon>Haptista</taxon>
        <taxon>Haptophyta</taxon>
        <taxon>Prymnesiophyceae</taxon>
        <taxon>Isochrysidales</taxon>
        <taxon>Noelaerhabdaceae</taxon>
        <taxon>Emiliania</taxon>
    </lineage>
</organism>
<accession>A0A0D3ILR0</accession>
<name>A0A0D3ILR0_EMIH1</name>
<evidence type="ECO:0008006" key="3">
    <source>
        <dbReference type="Google" id="ProtNLM"/>
    </source>
</evidence>
<proteinExistence type="predicted"/>
<dbReference type="PANTHER" id="PTHR14614:SF123">
    <property type="entry name" value="OS04G0645500 PROTEIN"/>
    <property type="match status" value="1"/>
</dbReference>
<dbReference type="HOGENOM" id="CLU_1013497_0_0_1"/>
<sequence length="275" mass="28708">MALLEQPEALAAAERAGICASSLIPRLQQAVVHDADDASGLAAALSELISSLSGQGEHTLRLAVRESALLLWCRPRGAGTGTRLWRASQLCAWACETHWAGLDLTGSRVLELGCGTAAAGLAAAALGAREVTLTDVDPAALRLAKRNAARNFLPNVRVAHLDAEASEASEAAAEGRFDLLLAADLVYGFVSPDRLAATAERLLEGPHARALFVHDGDGCRSEGARQGVAGFVAAVEAATALRCVRSETVDKDWVTGRELAAPLLLQLFAAPLHPT</sequence>
<dbReference type="Pfam" id="PF10294">
    <property type="entry name" value="Methyltransf_16"/>
    <property type="match status" value="1"/>
</dbReference>
<reference evidence="1" key="2">
    <citation type="submission" date="2024-10" db="UniProtKB">
        <authorList>
            <consortium name="EnsemblProtists"/>
        </authorList>
    </citation>
    <scope>IDENTIFICATION</scope>
</reference>
<dbReference type="EnsemblProtists" id="EOD12195">
    <property type="protein sequence ID" value="EOD12195"/>
    <property type="gene ID" value="EMIHUDRAFT_214019"/>
</dbReference>
<dbReference type="PANTHER" id="PTHR14614">
    <property type="entry name" value="HEPATOCELLULAR CARCINOMA-ASSOCIATED ANTIGEN"/>
    <property type="match status" value="1"/>
</dbReference>
<dbReference type="SUPFAM" id="SSF53335">
    <property type="entry name" value="S-adenosyl-L-methionine-dependent methyltransferases"/>
    <property type="match status" value="1"/>
</dbReference>
<dbReference type="AlphaFoldDB" id="A0A0D3ILR0"/>
<reference evidence="2" key="1">
    <citation type="journal article" date="2013" name="Nature">
        <title>Pan genome of the phytoplankton Emiliania underpins its global distribution.</title>
        <authorList>
            <person name="Read B.A."/>
            <person name="Kegel J."/>
            <person name="Klute M.J."/>
            <person name="Kuo A."/>
            <person name="Lefebvre S.C."/>
            <person name="Maumus F."/>
            <person name="Mayer C."/>
            <person name="Miller J."/>
            <person name="Monier A."/>
            <person name="Salamov A."/>
            <person name="Young J."/>
            <person name="Aguilar M."/>
            <person name="Claverie J.M."/>
            <person name="Frickenhaus S."/>
            <person name="Gonzalez K."/>
            <person name="Herman E.K."/>
            <person name="Lin Y.C."/>
            <person name="Napier J."/>
            <person name="Ogata H."/>
            <person name="Sarno A.F."/>
            <person name="Shmutz J."/>
            <person name="Schroeder D."/>
            <person name="de Vargas C."/>
            <person name="Verret F."/>
            <person name="von Dassow P."/>
            <person name="Valentin K."/>
            <person name="Van de Peer Y."/>
            <person name="Wheeler G."/>
            <person name="Dacks J.B."/>
            <person name="Delwiche C.F."/>
            <person name="Dyhrman S.T."/>
            <person name="Glockner G."/>
            <person name="John U."/>
            <person name="Richards T."/>
            <person name="Worden A.Z."/>
            <person name="Zhang X."/>
            <person name="Grigoriev I.V."/>
            <person name="Allen A.E."/>
            <person name="Bidle K."/>
            <person name="Borodovsky M."/>
            <person name="Bowler C."/>
            <person name="Brownlee C."/>
            <person name="Cock J.M."/>
            <person name="Elias M."/>
            <person name="Gladyshev V.N."/>
            <person name="Groth M."/>
            <person name="Guda C."/>
            <person name="Hadaegh A."/>
            <person name="Iglesias-Rodriguez M.D."/>
            <person name="Jenkins J."/>
            <person name="Jones B.M."/>
            <person name="Lawson T."/>
            <person name="Leese F."/>
            <person name="Lindquist E."/>
            <person name="Lobanov A."/>
            <person name="Lomsadze A."/>
            <person name="Malik S.B."/>
            <person name="Marsh M.E."/>
            <person name="Mackinder L."/>
            <person name="Mock T."/>
            <person name="Mueller-Roeber B."/>
            <person name="Pagarete A."/>
            <person name="Parker M."/>
            <person name="Probert I."/>
            <person name="Quesneville H."/>
            <person name="Raines C."/>
            <person name="Rensing S.A."/>
            <person name="Riano-Pachon D.M."/>
            <person name="Richier S."/>
            <person name="Rokitta S."/>
            <person name="Shiraiwa Y."/>
            <person name="Soanes D.M."/>
            <person name="van der Giezen M."/>
            <person name="Wahlund T.M."/>
            <person name="Williams B."/>
            <person name="Wilson W."/>
            <person name="Wolfe G."/>
            <person name="Wurch L.L."/>
        </authorList>
    </citation>
    <scope>NUCLEOTIDE SEQUENCE</scope>
</reference>
<dbReference type="InterPro" id="IPR019410">
    <property type="entry name" value="Methyltransf_16"/>
</dbReference>
<dbReference type="Proteomes" id="UP000013827">
    <property type="component" value="Unassembled WGS sequence"/>
</dbReference>
<evidence type="ECO:0000313" key="2">
    <source>
        <dbReference type="Proteomes" id="UP000013827"/>
    </source>
</evidence>
<dbReference type="Gene3D" id="3.40.50.150">
    <property type="entry name" value="Vaccinia Virus protein VP39"/>
    <property type="match status" value="1"/>
</dbReference>